<reference evidence="2" key="1">
    <citation type="submission" date="2018-01" db="EMBL/GenBank/DDBJ databases">
        <title>An insight into the sialome of Amazonian anophelines.</title>
        <authorList>
            <person name="Ribeiro J.M."/>
            <person name="Scarpassa V."/>
            <person name="Calvo E."/>
        </authorList>
    </citation>
    <scope>NUCLEOTIDE SEQUENCE</scope>
    <source>
        <tissue evidence="2">Salivary glands</tissue>
    </source>
</reference>
<protein>
    <submittedName>
        <fullName evidence="2">Putative secreted peptide</fullName>
    </submittedName>
</protein>
<feature type="signal peptide" evidence="1">
    <location>
        <begin position="1"/>
        <end position="31"/>
    </location>
</feature>
<name>A0A2M3ZU86_9DIPT</name>
<evidence type="ECO:0000256" key="1">
    <source>
        <dbReference type="SAM" id="SignalP"/>
    </source>
</evidence>
<keyword evidence="1" id="KW-0732">Signal</keyword>
<sequence length="70" mass="7153">MGLSPSCGLAFEWVVELLSLISPSCVSVTSAMGSSQISSCVSPPFVTETLTICHCSVSDSTRGIVSSAIV</sequence>
<feature type="chain" id="PRO_5014901905" evidence="1">
    <location>
        <begin position="32"/>
        <end position="70"/>
    </location>
</feature>
<evidence type="ECO:0000313" key="2">
    <source>
        <dbReference type="EMBL" id="MBW32081.1"/>
    </source>
</evidence>
<dbReference type="AlphaFoldDB" id="A0A2M3ZU86"/>
<accession>A0A2M3ZU86</accession>
<dbReference type="EMBL" id="GGFM01011330">
    <property type="protein sequence ID" value="MBW32081.1"/>
    <property type="molecule type" value="Transcribed_RNA"/>
</dbReference>
<proteinExistence type="predicted"/>
<organism evidence="2">
    <name type="scientific">Anopheles braziliensis</name>
    <dbReference type="NCBI Taxonomy" id="58242"/>
    <lineage>
        <taxon>Eukaryota</taxon>
        <taxon>Metazoa</taxon>
        <taxon>Ecdysozoa</taxon>
        <taxon>Arthropoda</taxon>
        <taxon>Hexapoda</taxon>
        <taxon>Insecta</taxon>
        <taxon>Pterygota</taxon>
        <taxon>Neoptera</taxon>
        <taxon>Endopterygota</taxon>
        <taxon>Diptera</taxon>
        <taxon>Nematocera</taxon>
        <taxon>Culicoidea</taxon>
        <taxon>Culicidae</taxon>
        <taxon>Anophelinae</taxon>
        <taxon>Anopheles</taxon>
    </lineage>
</organism>